<dbReference type="AlphaFoldDB" id="A0AAV4NSI0"/>
<name>A0AAV4NSI0_CAEEX</name>
<evidence type="ECO:0000256" key="1">
    <source>
        <dbReference type="SAM" id="MobiDB-lite"/>
    </source>
</evidence>
<feature type="region of interest" description="Disordered" evidence="1">
    <location>
        <begin position="42"/>
        <end position="70"/>
    </location>
</feature>
<proteinExistence type="predicted"/>
<protein>
    <submittedName>
        <fullName evidence="2">Uncharacterized protein</fullName>
    </submittedName>
</protein>
<reference evidence="2 3" key="1">
    <citation type="submission" date="2021-06" db="EMBL/GenBank/DDBJ databases">
        <title>Caerostris extrusa draft genome.</title>
        <authorList>
            <person name="Kono N."/>
            <person name="Arakawa K."/>
        </authorList>
    </citation>
    <scope>NUCLEOTIDE SEQUENCE [LARGE SCALE GENOMIC DNA]</scope>
</reference>
<sequence>MSCTHKYKIHTQNLSFHNGRGKERQQAAEEKIEIVLKDPSLEGRGRGLESSSAETAEDAGGKAEGSCVCV</sequence>
<dbReference type="Proteomes" id="UP001054945">
    <property type="component" value="Unassembled WGS sequence"/>
</dbReference>
<evidence type="ECO:0000313" key="2">
    <source>
        <dbReference type="EMBL" id="GIX86082.1"/>
    </source>
</evidence>
<keyword evidence="3" id="KW-1185">Reference proteome</keyword>
<evidence type="ECO:0000313" key="3">
    <source>
        <dbReference type="Proteomes" id="UP001054945"/>
    </source>
</evidence>
<organism evidence="2 3">
    <name type="scientific">Caerostris extrusa</name>
    <name type="common">Bark spider</name>
    <name type="synonym">Caerostris bankana</name>
    <dbReference type="NCBI Taxonomy" id="172846"/>
    <lineage>
        <taxon>Eukaryota</taxon>
        <taxon>Metazoa</taxon>
        <taxon>Ecdysozoa</taxon>
        <taxon>Arthropoda</taxon>
        <taxon>Chelicerata</taxon>
        <taxon>Arachnida</taxon>
        <taxon>Araneae</taxon>
        <taxon>Araneomorphae</taxon>
        <taxon>Entelegynae</taxon>
        <taxon>Araneoidea</taxon>
        <taxon>Araneidae</taxon>
        <taxon>Caerostris</taxon>
    </lineage>
</organism>
<accession>A0AAV4NSI0</accession>
<comment type="caution">
    <text evidence="2">The sequence shown here is derived from an EMBL/GenBank/DDBJ whole genome shotgun (WGS) entry which is preliminary data.</text>
</comment>
<gene>
    <name evidence="2" type="ORF">CEXT_751661</name>
</gene>
<dbReference type="EMBL" id="BPLR01003563">
    <property type="protein sequence ID" value="GIX86082.1"/>
    <property type="molecule type" value="Genomic_DNA"/>
</dbReference>